<accession>A0A168J0R5</accession>
<feature type="compositionally biased region" description="Polar residues" evidence="1">
    <location>
        <begin position="11"/>
        <end position="20"/>
    </location>
</feature>
<evidence type="ECO:0000256" key="1">
    <source>
        <dbReference type="SAM" id="MobiDB-lite"/>
    </source>
</evidence>
<proteinExistence type="predicted"/>
<evidence type="ECO:0000313" key="4">
    <source>
        <dbReference type="Proteomes" id="UP000076881"/>
    </source>
</evidence>
<dbReference type="PROSITE" id="PS50003">
    <property type="entry name" value="PH_DOMAIN"/>
    <property type="match status" value="2"/>
</dbReference>
<reference evidence="3 4" key="1">
    <citation type="journal article" date="2016" name="Genome Biol. Evol.">
        <title>Divergent and convergent evolution of fungal pathogenicity.</title>
        <authorList>
            <person name="Shang Y."/>
            <person name="Xiao G."/>
            <person name="Zheng P."/>
            <person name="Cen K."/>
            <person name="Zhan S."/>
            <person name="Wang C."/>
        </authorList>
    </citation>
    <scope>NUCLEOTIDE SEQUENCE [LARGE SCALE GENOMIC DNA]</scope>
    <source>
        <strain evidence="3 4">RCEF 1005</strain>
    </source>
</reference>
<dbReference type="CDD" id="cd13298">
    <property type="entry name" value="PH1_PH_fungal"/>
    <property type="match status" value="1"/>
</dbReference>
<name>A0A168J0R5_CORDF</name>
<feature type="region of interest" description="Disordered" evidence="1">
    <location>
        <begin position="9"/>
        <end position="29"/>
    </location>
</feature>
<evidence type="ECO:0000259" key="2">
    <source>
        <dbReference type="PROSITE" id="PS50003"/>
    </source>
</evidence>
<sequence>MTEVAALAVPQQLSTASDATTPRPRQHSRPSFDISLVCSNGCYEFDRIIKCGYVEKRTKTKVCKLSIFPCADDFPPSRMLTLEQQWKPVYLVLRPGYLSIYKDEKETKLRYQIDLADLNAVTFLKDPKQRRQNVFGLFSPSKNFHLQARSLQDAREWVELIRKDARLEEEEGVMFLASPLAQSLPPTAPCAIPPNGLTNIDEQINSMPERFLSSSPETFDPPAPGFLGHRDNSIIDSSGGEIASQSDMSDTDFQRIRDGSMESQLPPGQIEVGSIPPGSGLPYRPTAQRSASQVSVANQEQELDRVVWQGWLWQLKSKGGVKQWKDMWGVLRRRNLILYKDESEYLAQWIVQLSVVVDVVDIDPVNKSKENCLQIITEEKGFKFCAHDEESLVQFIGAFKSLIAKRKALESRLAASYS</sequence>
<dbReference type="Proteomes" id="UP000076881">
    <property type="component" value="Unassembled WGS sequence"/>
</dbReference>
<dbReference type="InterPro" id="IPR051707">
    <property type="entry name" value="PI-Interact_SigTrans_Reg"/>
</dbReference>
<dbReference type="SMART" id="SM00233">
    <property type="entry name" value="PH"/>
    <property type="match status" value="2"/>
</dbReference>
<dbReference type="InterPro" id="IPR011993">
    <property type="entry name" value="PH-like_dom_sf"/>
</dbReference>
<comment type="caution">
    <text evidence="3">The sequence shown here is derived from an EMBL/GenBank/DDBJ whole genome shotgun (WGS) entry which is preliminary data.</text>
</comment>
<keyword evidence="4" id="KW-1185">Reference proteome</keyword>
<dbReference type="Gene3D" id="2.30.29.30">
    <property type="entry name" value="Pleckstrin-homology domain (PH domain)/Phosphotyrosine-binding domain (PTB)"/>
    <property type="match status" value="2"/>
</dbReference>
<dbReference type="EMBL" id="AZHF01000002">
    <property type="protein sequence ID" value="OAA79887.1"/>
    <property type="molecule type" value="Genomic_DNA"/>
</dbReference>
<dbReference type="InterPro" id="IPR001849">
    <property type="entry name" value="PH_domain"/>
</dbReference>
<feature type="domain" description="PH" evidence="2">
    <location>
        <begin position="47"/>
        <end position="166"/>
    </location>
</feature>
<gene>
    <name evidence="3" type="ORF">LEL_03373</name>
</gene>
<organism evidence="3 4">
    <name type="scientific">Akanthomyces lecanii RCEF 1005</name>
    <dbReference type="NCBI Taxonomy" id="1081108"/>
    <lineage>
        <taxon>Eukaryota</taxon>
        <taxon>Fungi</taxon>
        <taxon>Dikarya</taxon>
        <taxon>Ascomycota</taxon>
        <taxon>Pezizomycotina</taxon>
        <taxon>Sordariomycetes</taxon>
        <taxon>Hypocreomycetidae</taxon>
        <taxon>Hypocreales</taxon>
        <taxon>Cordycipitaceae</taxon>
        <taxon>Akanthomyces</taxon>
        <taxon>Cordyceps confragosa</taxon>
    </lineage>
</organism>
<dbReference type="PANTHER" id="PTHR14336">
    <property type="entry name" value="TANDEM PH DOMAIN CONTAINING PROTEIN"/>
    <property type="match status" value="1"/>
</dbReference>
<evidence type="ECO:0000313" key="3">
    <source>
        <dbReference type="EMBL" id="OAA79887.1"/>
    </source>
</evidence>
<dbReference type="AlphaFoldDB" id="A0A168J0R5"/>
<dbReference type="OrthoDB" id="2157866at2759"/>
<dbReference type="STRING" id="1081108.A0A168J0R5"/>
<feature type="region of interest" description="Disordered" evidence="1">
    <location>
        <begin position="222"/>
        <end position="249"/>
    </location>
</feature>
<dbReference type="Pfam" id="PF00169">
    <property type="entry name" value="PH"/>
    <property type="match status" value="2"/>
</dbReference>
<feature type="domain" description="PH" evidence="2">
    <location>
        <begin position="305"/>
        <end position="404"/>
    </location>
</feature>
<protein>
    <submittedName>
        <fullName evidence="3">PH domain containing protein</fullName>
    </submittedName>
</protein>
<dbReference type="SUPFAM" id="SSF50729">
    <property type="entry name" value="PH domain-like"/>
    <property type="match status" value="2"/>
</dbReference>